<dbReference type="PANTHER" id="PTHR19321:SF1">
    <property type="entry name" value="PROTEIN REGULATOR OF CYTOKINESIS 1"/>
    <property type="match status" value="1"/>
</dbReference>
<feature type="region of interest" description="Disordered" evidence="2">
    <location>
        <begin position="336"/>
        <end position="355"/>
    </location>
</feature>
<dbReference type="GO" id="GO:0005737">
    <property type="term" value="C:cytoplasm"/>
    <property type="evidence" value="ECO:0007669"/>
    <property type="project" value="TreeGrafter"/>
</dbReference>
<accession>A0A151NP18</accession>
<sequence length="355" mass="39753">MPAGSSVLTAASPLQLEARQALNEAVCAELRSRILELWDRLQVPAEERDAVAPHMTGSRARTRRELQLEVDRLEELKLQNMKVVIEAIRVELAAYWDKCFYSPAQREGFAPYYDASDPSRFANRGGNLLKEEKQRAKLQKTLPKLEEELRVRIEGWEHENQEAFLVSGQQFMEYVAEQWQLFRLEKEKEKQERQLKKSRQIEEEMLYGAVPKTPAKRRVLGPHTPGKVRKLNATSVSSATPNSTIRSGFGTVLCHSPVSRLPPSAGKLGQSARHPGHVAAKPPRPGLKERNKENVLQLHGPGLSGGCTPTAPAQRNYSINSVASTYSEFARELSKASRSDTSSHILNSTTTNLHC</sequence>
<name>A0A151NP18_ALLMI</name>
<evidence type="ECO:0000256" key="2">
    <source>
        <dbReference type="SAM" id="MobiDB-lite"/>
    </source>
</evidence>
<keyword evidence="1" id="KW-0175">Coiled coil</keyword>
<evidence type="ECO:0000313" key="4">
    <source>
        <dbReference type="Proteomes" id="UP000050525"/>
    </source>
</evidence>
<dbReference type="GO" id="GO:0008017">
    <property type="term" value="F:microtubule binding"/>
    <property type="evidence" value="ECO:0007669"/>
    <property type="project" value="InterPro"/>
</dbReference>
<gene>
    <name evidence="3" type="primary">PRC1-1</name>
    <name evidence="3" type="ORF">Y1Q_0020819</name>
</gene>
<reference evidence="3 4" key="1">
    <citation type="journal article" date="2012" name="Genome Biol.">
        <title>Sequencing three crocodilian genomes to illuminate the evolution of archosaurs and amniotes.</title>
        <authorList>
            <person name="St John J.A."/>
            <person name="Braun E.L."/>
            <person name="Isberg S.R."/>
            <person name="Miles L.G."/>
            <person name="Chong A.Y."/>
            <person name="Gongora J."/>
            <person name="Dalzell P."/>
            <person name="Moran C."/>
            <person name="Bed'hom B."/>
            <person name="Abzhanov A."/>
            <person name="Burgess S.C."/>
            <person name="Cooksey A.M."/>
            <person name="Castoe T.A."/>
            <person name="Crawford N.G."/>
            <person name="Densmore L.D."/>
            <person name="Drew J.C."/>
            <person name="Edwards S.V."/>
            <person name="Faircloth B.C."/>
            <person name="Fujita M.K."/>
            <person name="Greenwold M.J."/>
            <person name="Hoffmann F.G."/>
            <person name="Howard J.M."/>
            <person name="Iguchi T."/>
            <person name="Janes D.E."/>
            <person name="Khan S.Y."/>
            <person name="Kohno S."/>
            <person name="de Koning A.J."/>
            <person name="Lance S.L."/>
            <person name="McCarthy F.M."/>
            <person name="McCormack J.E."/>
            <person name="Merchant M.E."/>
            <person name="Peterson D.G."/>
            <person name="Pollock D.D."/>
            <person name="Pourmand N."/>
            <person name="Raney B.J."/>
            <person name="Roessler K.A."/>
            <person name="Sanford J.R."/>
            <person name="Sawyer R.H."/>
            <person name="Schmidt C.J."/>
            <person name="Triplett E.W."/>
            <person name="Tuberville T.D."/>
            <person name="Venegas-Anaya M."/>
            <person name="Howard J.T."/>
            <person name="Jarvis E.D."/>
            <person name="Guillette L.J.Jr."/>
            <person name="Glenn T.C."/>
            <person name="Green R.E."/>
            <person name="Ray D.A."/>
        </authorList>
    </citation>
    <scope>NUCLEOTIDE SEQUENCE [LARGE SCALE GENOMIC DNA]</scope>
    <source>
        <strain evidence="3">KSC_2009_1</strain>
    </source>
</reference>
<dbReference type="GO" id="GO:1990023">
    <property type="term" value="C:mitotic spindle midzone"/>
    <property type="evidence" value="ECO:0007669"/>
    <property type="project" value="TreeGrafter"/>
</dbReference>
<dbReference type="Proteomes" id="UP000050525">
    <property type="component" value="Unassembled WGS sequence"/>
</dbReference>
<feature type="compositionally biased region" description="Polar residues" evidence="2">
    <location>
        <begin position="339"/>
        <end position="355"/>
    </location>
</feature>
<keyword evidence="4" id="KW-1185">Reference proteome</keyword>
<dbReference type="EMBL" id="AKHW03002487">
    <property type="protein sequence ID" value="KYO38538.1"/>
    <property type="molecule type" value="Genomic_DNA"/>
</dbReference>
<dbReference type="GO" id="GO:0051256">
    <property type="term" value="P:mitotic spindle midzone assembly"/>
    <property type="evidence" value="ECO:0007669"/>
    <property type="project" value="TreeGrafter"/>
</dbReference>
<dbReference type="Gene3D" id="1.20.58.1520">
    <property type="match status" value="1"/>
</dbReference>
<organism evidence="3 4">
    <name type="scientific">Alligator mississippiensis</name>
    <name type="common">American alligator</name>
    <dbReference type="NCBI Taxonomy" id="8496"/>
    <lineage>
        <taxon>Eukaryota</taxon>
        <taxon>Metazoa</taxon>
        <taxon>Chordata</taxon>
        <taxon>Craniata</taxon>
        <taxon>Vertebrata</taxon>
        <taxon>Euteleostomi</taxon>
        <taxon>Archelosauria</taxon>
        <taxon>Archosauria</taxon>
        <taxon>Crocodylia</taxon>
        <taxon>Alligatoridae</taxon>
        <taxon>Alligatorinae</taxon>
        <taxon>Alligator</taxon>
    </lineage>
</organism>
<evidence type="ECO:0000256" key="1">
    <source>
        <dbReference type="SAM" id="Coils"/>
    </source>
</evidence>
<comment type="caution">
    <text evidence="3">The sequence shown here is derived from an EMBL/GenBank/DDBJ whole genome shotgun (WGS) entry which is preliminary data.</text>
</comment>
<feature type="region of interest" description="Disordered" evidence="2">
    <location>
        <begin position="264"/>
        <end position="289"/>
    </location>
</feature>
<proteinExistence type="predicted"/>
<dbReference type="Pfam" id="PF03999">
    <property type="entry name" value="MAP65_ASE1"/>
    <property type="match status" value="2"/>
</dbReference>
<evidence type="ECO:0000313" key="3">
    <source>
        <dbReference type="EMBL" id="KYO38538.1"/>
    </source>
</evidence>
<protein>
    <submittedName>
        <fullName evidence="3">Protein regulator of cytokinesis 1 isoform B</fullName>
    </submittedName>
</protein>
<dbReference type="STRING" id="8496.A0A151NP18"/>
<dbReference type="PANTHER" id="PTHR19321">
    <property type="entry name" value="PROTEIN REGULATOR OF CYTOKINESIS 1 PRC1-RELATED"/>
    <property type="match status" value="1"/>
</dbReference>
<dbReference type="InterPro" id="IPR007145">
    <property type="entry name" value="MAP65_Ase1_PRC1"/>
</dbReference>
<dbReference type="AlphaFoldDB" id="A0A151NP18"/>
<feature type="coiled-coil region" evidence="1">
    <location>
        <begin position="174"/>
        <end position="204"/>
    </location>
</feature>